<proteinExistence type="predicted"/>
<dbReference type="InterPro" id="IPR021284">
    <property type="entry name" value="DUF2750"/>
</dbReference>
<dbReference type="Proteomes" id="UP000006253">
    <property type="component" value="Unassembled WGS sequence"/>
</dbReference>
<dbReference type="EMBL" id="AHMY02000047">
    <property type="protein sequence ID" value="EKO15341.1"/>
    <property type="molecule type" value="Genomic_DNA"/>
</dbReference>
<reference evidence="1 2" key="1">
    <citation type="submission" date="2012-10" db="EMBL/GenBank/DDBJ databases">
        <authorList>
            <person name="Harkins D.M."/>
            <person name="Durkin A.S."/>
            <person name="Brinkac L.M."/>
            <person name="Selengut J.D."/>
            <person name="Sanka R."/>
            <person name="DePew J."/>
            <person name="Purushe J."/>
            <person name="Peacock S.J."/>
            <person name="Thaipadungpanit J."/>
            <person name="Wuthiekanun V.W."/>
            <person name="Day N.P."/>
            <person name="Vinetz J.M."/>
            <person name="Sutton G.G."/>
            <person name="Nelson W.C."/>
            <person name="Fouts D.E."/>
        </authorList>
    </citation>
    <scope>NUCLEOTIDE SEQUENCE [LARGE SCALE GENOMIC DNA]</scope>
    <source>
        <strain evidence="1 2">H1</strain>
    </source>
</reference>
<name>A0A0E2B2H7_9LEPT</name>
<sequence>MSKIMGNQSSAQFHQFFIEIKKHKKVWTLRDESGFPSPITVSGKRAMPFWSSLNRAQTVIDHVDAYSLFKTYEISFQNFMDRWLPGLKNDNLLVGINWTGSEATGYDLEPEKVLEYLNDLIF</sequence>
<dbReference type="Pfam" id="PF11042">
    <property type="entry name" value="DUF2750"/>
    <property type="match status" value="1"/>
</dbReference>
<protein>
    <submittedName>
        <fullName evidence="1">PF11042 family protein</fullName>
    </submittedName>
</protein>
<evidence type="ECO:0000313" key="1">
    <source>
        <dbReference type="EMBL" id="EKO15341.1"/>
    </source>
</evidence>
<gene>
    <name evidence="1" type="ORF">LEP1GSC081_1218</name>
</gene>
<organism evidence="1 2">
    <name type="scientific">Leptospira kirschneri str. H1</name>
    <dbReference type="NCBI Taxonomy" id="1049966"/>
    <lineage>
        <taxon>Bacteria</taxon>
        <taxon>Pseudomonadati</taxon>
        <taxon>Spirochaetota</taxon>
        <taxon>Spirochaetia</taxon>
        <taxon>Leptospirales</taxon>
        <taxon>Leptospiraceae</taxon>
        <taxon>Leptospira</taxon>
    </lineage>
</organism>
<accession>A0A0E2B2H7</accession>
<dbReference type="AlphaFoldDB" id="A0A0E2B2H7"/>
<evidence type="ECO:0000313" key="2">
    <source>
        <dbReference type="Proteomes" id="UP000006253"/>
    </source>
</evidence>
<comment type="caution">
    <text evidence="1">The sequence shown here is derived from an EMBL/GenBank/DDBJ whole genome shotgun (WGS) entry which is preliminary data.</text>
</comment>